<dbReference type="AlphaFoldDB" id="A0A2C9JSP5"/>
<proteinExistence type="inferred from homology"/>
<dbReference type="SMART" id="SM00176">
    <property type="entry name" value="RAN"/>
    <property type="match status" value="1"/>
</dbReference>
<name>A0A2C9JSP5_BIOGL</name>
<dbReference type="NCBIfam" id="TIGR00231">
    <property type="entry name" value="small_GTP"/>
    <property type="match status" value="1"/>
</dbReference>
<dbReference type="PROSITE" id="PS51421">
    <property type="entry name" value="RAS"/>
    <property type="match status" value="1"/>
</dbReference>
<reference evidence="7 8" key="2">
    <citation type="submission" date="2025-04" db="UniProtKB">
        <authorList>
            <consortium name="RefSeq"/>
        </authorList>
    </citation>
    <scope>IDENTIFICATION</scope>
</reference>
<dbReference type="EnsemblMetazoa" id="BGLB007431-RB">
    <property type="protein sequence ID" value="BGLB007431-PB"/>
    <property type="gene ID" value="BGLB007431"/>
</dbReference>
<gene>
    <name evidence="4" type="primary">106066504</name>
    <name evidence="7 8" type="synonym">LOC106066504</name>
</gene>
<dbReference type="EnsemblMetazoa" id="BGLB007431-RD">
    <property type="protein sequence ID" value="BGLB007431-PD"/>
    <property type="gene ID" value="BGLB007431"/>
</dbReference>
<protein>
    <submittedName>
        <fullName evidence="7 8">Ras-related protein Rab-5C-like</fullName>
    </submittedName>
</protein>
<dbReference type="InterPro" id="IPR005225">
    <property type="entry name" value="Small_GTP-bd"/>
</dbReference>
<dbReference type="InterPro" id="IPR027417">
    <property type="entry name" value="P-loop_NTPase"/>
</dbReference>
<dbReference type="Proteomes" id="UP001165740">
    <property type="component" value="Chromosome 16"/>
</dbReference>
<dbReference type="RefSeq" id="XP_013081016.1">
    <property type="nucleotide sequence ID" value="XM_013225562.2"/>
</dbReference>
<organism evidence="4 5">
    <name type="scientific">Biomphalaria glabrata</name>
    <name type="common">Bloodfluke planorb</name>
    <name type="synonym">Freshwater snail</name>
    <dbReference type="NCBI Taxonomy" id="6526"/>
    <lineage>
        <taxon>Eukaryota</taxon>
        <taxon>Metazoa</taxon>
        <taxon>Spiralia</taxon>
        <taxon>Lophotrochozoa</taxon>
        <taxon>Mollusca</taxon>
        <taxon>Gastropoda</taxon>
        <taxon>Heterobranchia</taxon>
        <taxon>Euthyneura</taxon>
        <taxon>Panpulmonata</taxon>
        <taxon>Hygrophila</taxon>
        <taxon>Lymnaeoidea</taxon>
        <taxon>Planorbidae</taxon>
        <taxon>Biomphalaria</taxon>
    </lineage>
</organism>
<dbReference type="CDD" id="cd01860">
    <property type="entry name" value="Rab5_related"/>
    <property type="match status" value="1"/>
</dbReference>
<dbReference type="SMART" id="SM00175">
    <property type="entry name" value="RAB"/>
    <property type="match status" value="1"/>
</dbReference>
<dbReference type="OrthoDB" id="63533at2759"/>
<accession>A0A2C9JSP5</accession>
<feature type="region of interest" description="Disordered" evidence="3">
    <location>
        <begin position="1"/>
        <end position="20"/>
    </location>
</feature>
<evidence type="ECO:0000256" key="2">
    <source>
        <dbReference type="ARBA" id="ARBA00022741"/>
    </source>
</evidence>
<keyword evidence="2" id="KW-0547">Nucleotide-binding</keyword>
<evidence type="ECO:0000256" key="3">
    <source>
        <dbReference type="SAM" id="MobiDB-lite"/>
    </source>
</evidence>
<dbReference type="SUPFAM" id="SSF52540">
    <property type="entry name" value="P-loop containing nucleoside triphosphate hydrolases"/>
    <property type="match status" value="1"/>
</dbReference>
<evidence type="ECO:0000313" key="4">
    <source>
        <dbReference type="EnsemblMetazoa" id="BGLB007431-PB"/>
    </source>
</evidence>
<dbReference type="PRINTS" id="PR00449">
    <property type="entry name" value="RASTRNSFRMNG"/>
</dbReference>
<dbReference type="Gene3D" id="3.40.50.300">
    <property type="entry name" value="P-loop containing nucleotide triphosphate hydrolases"/>
    <property type="match status" value="1"/>
</dbReference>
<dbReference type="PANTHER" id="PTHR47978">
    <property type="match status" value="1"/>
</dbReference>
<evidence type="ECO:0000313" key="5">
    <source>
        <dbReference type="Proteomes" id="UP000076420"/>
    </source>
</evidence>
<dbReference type="GO" id="GO:0003924">
    <property type="term" value="F:GTPase activity"/>
    <property type="evidence" value="ECO:0007669"/>
    <property type="project" value="InterPro"/>
</dbReference>
<dbReference type="RefSeq" id="XP_013081015.1">
    <property type="nucleotide sequence ID" value="XM_013225561.2"/>
</dbReference>
<comment type="similarity">
    <text evidence="1">Belongs to the small GTPase superfamily. Rab family.</text>
</comment>
<dbReference type="OMA" id="MILHDAQ"/>
<reference evidence="4" key="1">
    <citation type="submission" date="2020-05" db="UniProtKB">
        <authorList>
            <consortium name="EnsemblMetazoa"/>
        </authorList>
    </citation>
    <scope>IDENTIFICATION</scope>
    <source>
        <strain evidence="4">BB02</strain>
    </source>
</reference>
<evidence type="ECO:0000313" key="7">
    <source>
        <dbReference type="RefSeq" id="XP_013081015.1"/>
    </source>
</evidence>
<keyword evidence="6" id="KW-1185">Reference proteome</keyword>
<dbReference type="SMART" id="SM00173">
    <property type="entry name" value="RAS"/>
    <property type="match status" value="1"/>
</dbReference>
<evidence type="ECO:0000256" key="1">
    <source>
        <dbReference type="ARBA" id="ARBA00006270"/>
    </source>
</evidence>
<dbReference type="Pfam" id="PF00071">
    <property type="entry name" value="Ras"/>
    <property type="match status" value="1"/>
</dbReference>
<dbReference type="Proteomes" id="UP000076420">
    <property type="component" value="Unassembled WGS sequence"/>
</dbReference>
<dbReference type="FunFam" id="3.40.50.300:FF:000823">
    <property type="entry name" value="Small GTPase RAB, putative"/>
    <property type="match status" value="1"/>
</dbReference>
<dbReference type="PROSITE" id="PS51419">
    <property type="entry name" value="RAB"/>
    <property type="match status" value="1"/>
</dbReference>
<dbReference type="GeneID" id="106066504"/>
<feature type="compositionally biased region" description="Polar residues" evidence="3">
    <location>
        <begin position="1"/>
        <end position="10"/>
    </location>
</feature>
<dbReference type="EnsemblMetazoa" id="BGLB007431-RC">
    <property type="protein sequence ID" value="BGLB007431-PC"/>
    <property type="gene ID" value="BGLB007431"/>
</dbReference>
<dbReference type="GO" id="GO:0005525">
    <property type="term" value="F:GTP binding"/>
    <property type="evidence" value="ECO:0007669"/>
    <property type="project" value="InterPro"/>
</dbReference>
<sequence length="211" mass="22845">MSSARRNTGPRTAPVGGQRGHQAKLVLLGDQGVGKSSIALRFVRGQFPEHSEATVGAAFLTQTIQTQGQSLKLDIWDTAGQERYHSLAPMYYRGAQAAVVVYDINNANTFNRAVTWVKELRQQATGNIIIVLAGNKADLAAEHRAVATEEARAFAEENGLIFAEASARTGLAINEMFLMIAHKLLTKSPGNFNQGVRLTNEEETKSSGCKC</sequence>
<dbReference type="STRING" id="6526.A0A2C9JSP5"/>
<dbReference type="VEuPathDB" id="VectorBase:BGLAX_045534"/>
<dbReference type="VEuPathDB" id="VectorBase:BGLB007431"/>
<evidence type="ECO:0000313" key="8">
    <source>
        <dbReference type="RefSeq" id="XP_013081016.1"/>
    </source>
</evidence>
<dbReference type="SMART" id="SM00174">
    <property type="entry name" value="RHO"/>
    <property type="match status" value="1"/>
</dbReference>
<dbReference type="InterPro" id="IPR001806">
    <property type="entry name" value="Small_GTPase"/>
</dbReference>
<evidence type="ECO:0000313" key="6">
    <source>
        <dbReference type="Proteomes" id="UP001165740"/>
    </source>
</evidence>
<dbReference type="KEGG" id="bgt:106066504"/>